<dbReference type="PATRIC" id="fig|1423749.3.peg.338"/>
<feature type="transmembrane region" description="Helical" evidence="6">
    <location>
        <begin position="61"/>
        <end position="82"/>
    </location>
</feature>
<evidence type="ECO:0000256" key="6">
    <source>
        <dbReference type="SAM" id="Phobius"/>
    </source>
</evidence>
<feature type="transmembrane region" description="Helical" evidence="6">
    <location>
        <begin position="37"/>
        <end position="54"/>
    </location>
</feature>
<dbReference type="Pfam" id="PF01594">
    <property type="entry name" value="AI-2E_transport"/>
    <property type="match status" value="1"/>
</dbReference>
<dbReference type="PANTHER" id="PTHR21716:SF62">
    <property type="entry name" value="TRANSPORT PROTEIN YDBI-RELATED"/>
    <property type="match status" value="1"/>
</dbReference>
<name>A0A0R1VA95_9LACO</name>
<dbReference type="Proteomes" id="UP000051739">
    <property type="component" value="Unassembled WGS sequence"/>
</dbReference>
<proteinExistence type="inferred from homology"/>
<keyword evidence="8" id="KW-1185">Reference proteome</keyword>
<feature type="transmembrane region" description="Helical" evidence="6">
    <location>
        <begin position="265"/>
        <end position="285"/>
    </location>
</feature>
<keyword evidence="5 6" id="KW-0472">Membrane</keyword>
<keyword evidence="3 6" id="KW-0812">Transmembrane</keyword>
<comment type="subcellular location">
    <subcellularLocation>
        <location evidence="1">Membrane</location>
        <topology evidence="1">Multi-pass membrane protein</topology>
    </subcellularLocation>
</comment>
<feature type="transmembrane region" description="Helical" evidence="6">
    <location>
        <begin position="229"/>
        <end position="253"/>
    </location>
</feature>
<comment type="similarity">
    <text evidence="2">Belongs to the autoinducer-2 exporter (AI-2E) (TC 2.A.86) family.</text>
</comment>
<comment type="caution">
    <text evidence="7">The sequence shown here is derived from an EMBL/GenBank/DDBJ whole genome shotgun (WGS) entry which is preliminary data.</text>
</comment>
<reference evidence="7 8" key="1">
    <citation type="journal article" date="2015" name="Genome Announc.">
        <title>Expanding the biotechnology potential of lactobacilli through comparative genomics of 213 strains and associated genera.</title>
        <authorList>
            <person name="Sun Z."/>
            <person name="Harris H.M."/>
            <person name="McCann A."/>
            <person name="Guo C."/>
            <person name="Argimon S."/>
            <person name="Zhang W."/>
            <person name="Yang X."/>
            <person name="Jeffery I.B."/>
            <person name="Cooney J.C."/>
            <person name="Kagawa T.F."/>
            <person name="Liu W."/>
            <person name="Song Y."/>
            <person name="Salvetti E."/>
            <person name="Wrobel A."/>
            <person name="Rasinkangas P."/>
            <person name="Parkhill J."/>
            <person name="Rea M.C."/>
            <person name="O'Sullivan O."/>
            <person name="Ritari J."/>
            <person name="Douillard F.P."/>
            <person name="Paul Ross R."/>
            <person name="Yang R."/>
            <person name="Briner A.E."/>
            <person name="Felis G.E."/>
            <person name="de Vos W.M."/>
            <person name="Barrangou R."/>
            <person name="Klaenhammer T.R."/>
            <person name="Caufield P.W."/>
            <person name="Cui Y."/>
            <person name="Zhang H."/>
            <person name="O'Toole P.W."/>
        </authorList>
    </citation>
    <scope>NUCLEOTIDE SEQUENCE [LARGE SCALE GENOMIC DNA]</scope>
    <source>
        <strain evidence="7 8">DSM 16045</strain>
    </source>
</reference>
<evidence type="ECO:0000313" key="7">
    <source>
        <dbReference type="EMBL" id="KRM02367.1"/>
    </source>
</evidence>
<dbReference type="GO" id="GO:0055085">
    <property type="term" value="P:transmembrane transport"/>
    <property type="evidence" value="ECO:0007669"/>
    <property type="project" value="TreeGrafter"/>
</dbReference>
<evidence type="ECO:0000256" key="4">
    <source>
        <dbReference type="ARBA" id="ARBA00022989"/>
    </source>
</evidence>
<feature type="transmembrane region" description="Helical" evidence="6">
    <location>
        <begin position="12"/>
        <end position="31"/>
    </location>
</feature>
<dbReference type="PANTHER" id="PTHR21716">
    <property type="entry name" value="TRANSMEMBRANE PROTEIN"/>
    <property type="match status" value="1"/>
</dbReference>
<protein>
    <submittedName>
        <fullName evidence="7">Permease</fullName>
    </submittedName>
</protein>
<evidence type="ECO:0000313" key="8">
    <source>
        <dbReference type="Proteomes" id="UP000051739"/>
    </source>
</evidence>
<dbReference type="InterPro" id="IPR002549">
    <property type="entry name" value="AI-2E-like"/>
</dbReference>
<evidence type="ECO:0000256" key="3">
    <source>
        <dbReference type="ARBA" id="ARBA00022692"/>
    </source>
</evidence>
<evidence type="ECO:0000256" key="5">
    <source>
        <dbReference type="ARBA" id="ARBA00023136"/>
    </source>
</evidence>
<keyword evidence="4 6" id="KW-1133">Transmembrane helix</keyword>
<feature type="transmembrane region" description="Helical" evidence="6">
    <location>
        <begin position="194"/>
        <end position="223"/>
    </location>
</feature>
<sequence>MESSWQRFINNTILRRTVVLVAIIFVLWYVRAVMTEILLTFIFTYLIVHWLRLVQRWLPKLPTAITAVVTYAIIIFLAYVGLTKYMPILINQIVRMVDYVINFSQSNDMTWFTQYITRYVSMSTITTQLRHWVTIGISTLTSVGTFSFSFVMAVILSFFYSIELKQMNGFSRSFLDSNVAGWFFRDLYYFGQKFVNTFGVVLEAQFFIAITNTVITTVCLIVMQMPQIVALSVMVFAFSLVPVAGVIISLIPLCMVGYSTGGIKYIIYILIMIAVIHVIEAYVLNPKFMASRTQLPIFYTFVVLLVGEHFFGVWGLIVGVPIFTFFLDILGVKSFTKSKTNKINLQKR</sequence>
<evidence type="ECO:0000256" key="1">
    <source>
        <dbReference type="ARBA" id="ARBA00004141"/>
    </source>
</evidence>
<accession>A0A0R1VA95</accession>
<dbReference type="EMBL" id="AZFN01000012">
    <property type="protein sequence ID" value="KRM02367.1"/>
    <property type="molecule type" value="Genomic_DNA"/>
</dbReference>
<dbReference type="GO" id="GO:0016020">
    <property type="term" value="C:membrane"/>
    <property type="evidence" value="ECO:0007669"/>
    <property type="project" value="UniProtKB-SubCell"/>
</dbReference>
<feature type="transmembrane region" description="Helical" evidence="6">
    <location>
        <begin position="297"/>
        <end position="330"/>
    </location>
</feature>
<feature type="transmembrane region" description="Helical" evidence="6">
    <location>
        <begin position="132"/>
        <end position="162"/>
    </location>
</feature>
<gene>
    <name evidence="7" type="ORF">FC60_GL000337</name>
</gene>
<organism evidence="7 8">
    <name type="scientific">Limosilactobacillus gastricus DSM 16045</name>
    <dbReference type="NCBI Taxonomy" id="1423749"/>
    <lineage>
        <taxon>Bacteria</taxon>
        <taxon>Bacillati</taxon>
        <taxon>Bacillota</taxon>
        <taxon>Bacilli</taxon>
        <taxon>Lactobacillales</taxon>
        <taxon>Lactobacillaceae</taxon>
        <taxon>Limosilactobacillus</taxon>
    </lineage>
</organism>
<dbReference type="RefSeq" id="WP_056937398.1">
    <property type="nucleotide sequence ID" value="NZ_AZFN01000012.1"/>
</dbReference>
<evidence type="ECO:0000256" key="2">
    <source>
        <dbReference type="ARBA" id="ARBA00009773"/>
    </source>
</evidence>
<dbReference type="AlphaFoldDB" id="A0A0R1VA95"/>